<gene>
    <name evidence="3" type="ORF">THAR02_07858</name>
</gene>
<dbReference type="Pfam" id="PF03571">
    <property type="entry name" value="Peptidase_M49"/>
    <property type="match status" value="2"/>
</dbReference>
<keyword evidence="1" id="KW-0479">Metal-binding</keyword>
<sequence length="909" mass="101929">METSISYLAQDPIFEWEKPFDTTFLSTTFPALALRTTRTMSERKEEVQKDYWYEIEALLHQRFPQYSRIERYDCTVRKRDPDFPANIRLYTKVEQPARRPHSDCSPRGAHLNLDHAFPGQQEFWQGKDFDILNVWRPLRGPNNDWPLAMCDWTNINPLTDVRVNDAIRRDRVDENAILHKTARTDARKQHGNPTCIQGATVPCVKDTYRLSEASELSPSEALKLSCSTSSLLFFHASSSSSVSMSSAETSHSPPLGATIHQLKIKTIFDALDERDKLYAHHLARAAWHGSRIIMRQVSRESPDIFDFIMDLYKACGGKWETLVAQGNITPEELTSFLEYAAMFLCNLGNFYGEGDQKFVPDVSAEALGKLAGISPKTKAGLDKIIDPLLAVPPFSLGYPGKNAQSGYYPTEEPITRDDIAKVSDIMNKRSIGPENTRVRKVLKDGKPVLQVLQASAETHSPENGDSELADGIFLVRGDLGGTSQDLLLLGNGKEESQKVWVTDVSARVENILGFIEPYRDPAGIRSEWEAMIGIADADEIKKLKTFVNSSATFIQQVPWAVEGVNDGKGPFEKSLFEAPDFTSVHALAVCGSIVFEASNLPNYNYIRETHGFKNIVLANRLSVNNNPDLPCYWVGSSEIKFFRETTHIVRFLATAIHELIGHGTGKLLSETSPGSYNFDKQNPPISPLTGEAVTSHYLPGQTSGSVFGKLAETVEECRAILMSFYFMDNKDLLSIFGYSDSSSITAEDLLYATYLNIGVDGLQALEHYNVQNQAWGQVHHQAYFSILKHLLQDGDGVISIAHNPTQQSLTVNVDRSKFLSHGKQSLGSYLCKLHIWRCTADVSACRKFYEPLCAVEGVYEEWRKIVVSKPKMKWKFVQPNTFLTGESVQVKVYEETNEGIIQSWAERDI</sequence>
<dbReference type="Proteomes" id="UP000034112">
    <property type="component" value="Unassembled WGS sequence"/>
</dbReference>
<dbReference type="Gene3D" id="3.30.540.30">
    <property type="match status" value="3"/>
</dbReference>
<accession>A0A0F9X652</accession>
<evidence type="ECO:0000313" key="3">
    <source>
        <dbReference type="EMBL" id="KKP00045.1"/>
    </source>
</evidence>
<dbReference type="GO" id="GO:0046872">
    <property type="term" value="F:metal ion binding"/>
    <property type="evidence" value="ECO:0007669"/>
    <property type="project" value="UniProtKB-KW"/>
</dbReference>
<name>A0A0F9X652_TRIHA</name>
<proteinExistence type="predicted"/>
<dbReference type="GO" id="GO:0005737">
    <property type="term" value="C:cytoplasm"/>
    <property type="evidence" value="ECO:0007669"/>
    <property type="project" value="TreeGrafter"/>
</dbReference>
<dbReference type="OrthoDB" id="4694525at2759"/>
<reference evidence="4" key="1">
    <citation type="journal article" date="2015" name="Genome Announc.">
        <title>Draft whole-genome sequence of the biocontrol agent Trichoderma harzianum T6776.</title>
        <authorList>
            <person name="Baroncelli R."/>
            <person name="Piaggeschi G."/>
            <person name="Fiorini L."/>
            <person name="Bertolini E."/>
            <person name="Zapparata A."/>
            <person name="Pe M.E."/>
            <person name="Sarrocco S."/>
            <person name="Vannacci G."/>
        </authorList>
    </citation>
    <scope>NUCLEOTIDE SEQUENCE [LARGE SCALE GENOMIC DNA]</scope>
    <source>
        <strain evidence="4">T6776</strain>
    </source>
</reference>
<organism evidence="3 4">
    <name type="scientific">Trichoderma harzianum</name>
    <name type="common">Hypocrea lixii</name>
    <dbReference type="NCBI Taxonomy" id="5544"/>
    <lineage>
        <taxon>Eukaryota</taxon>
        <taxon>Fungi</taxon>
        <taxon>Dikarya</taxon>
        <taxon>Ascomycota</taxon>
        <taxon>Pezizomycotina</taxon>
        <taxon>Sordariomycetes</taxon>
        <taxon>Hypocreomycetidae</taxon>
        <taxon>Hypocreales</taxon>
        <taxon>Hypocreaceae</taxon>
        <taxon>Trichoderma</taxon>
    </lineage>
</organism>
<dbReference type="AlphaFoldDB" id="A0A0F9X652"/>
<comment type="caution">
    <text evidence="3">The sequence shown here is derived from an EMBL/GenBank/DDBJ whole genome shotgun (WGS) entry which is preliminary data.</text>
</comment>
<dbReference type="OMA" id="IFDFIMD"/>
<keyword evidence="2" id="KW-0378">Hydrolase</keyword>
<evidence type="ECO:0000256" key="2">
    <source>
        <dbReference type="ARBA" id="ARBA00022801"/>
    </source>
</evidence>
<dbReference type="EMBL" id="JOKZ01000280">
    <property type="protein sequence ID" value="KKP00045.1"/>
    <property type="molecule type" value="Genomic_DNA"/>
</dbReference>
<dbReference type="GO" id="GO:0008239">
    <property type="term" value="F:dipeptidyl-peptidase activity"/>
    <property type="evidence" value="ECO:0007669"/>
    <property type="project" value="TreeGrafter"/>
</dbReference>
<dbReference type="PANTHER" id="PTHR23422">
    <property type="entry name" value="DIPEPTIDYL PEPTIDASE III-RELATED"/>
    <property type="match status" value="1"/>
</dbReference>
<dbReference type="InterPro" id="IPR039461">
    <property type="entry name" value="Peptidase_M49"/>
</dbReference>
<evidence type="ECO:0000313" key="4">
    <source>
        <dbReference type="Proteomes" id="UP000034112"/>
    </source>
</evidence>
<dbReference type="PANTHER" id="PTHR23422:SF11">
    <property type="entry name" value="DIPEPTIDYL PEPTIDASE 3"/>
    <property type="match status" value="1"/>
</dbReference>
<evidence type="ECO:0000256" key="1">
    <source>
        <dbReference type="ARBA" id="ARBA00022723"/>
    </source>
</evidence>
<protein>
    <submittedName>
        <fullName evidence="3">Dipeptidyl-peptidase 3</fullName>
    </submittedName>
</protein>